<protein>
    <submittedName>
        <fullName evidence="2">Uncharacterized protein</fullName>
    </submittedName>
</protein>
<keyword evidence="1" id="KW-0472">Membrane</keyword>
<comment type="caution">
    <text evidence="2">The sequence shown here is derived from an EMBL/GenBank/DDBJ whole genome shotgun (WGS) entry which is preliminary data.</text>
</comment>
<sequence>MISEYKKTEVEMGGWILQFNINVRIQSNILKRTLINKCFPPAYTNNTLILSTLERVWHKTFIIKSLSLTLSSRWCSLENQNILLTFTTPGHLQVITFLLFRIVFVCPLPCRWSLFKVLDVFDDCLAVIWFCCVLIYPLLFVVLLWSFGIMFQIYFPDCWSKN</sequence>
<dbReference type="AlphaFoldDB" id="A0A0L0BWN3"/>
<proteinExistence type="predicted"/>
<gene>
    <name evidence="2" type="ORF">FF38_14192</name>
</gene>
<reference evidence="2 3" key="1">
    <citation type="journal article" date="2015" name="Nat. Commun.">
        <title>Lucilia cuprina genome unlocks parasitic fly biology to underpin future interventions.</title>
        <authorList>
            <person name="Anstead C.A."/>
            <person name="Korhonen P.K."/>
            <person name="Young N.D."/>
            <person name="Hall R.S."/>
            <person name="Jex A.R."/>
            <person name="Murali S.C."/>
            <person name="Hughes D.S."/>
            <person name="Lee S.F."/>
            <person name="Perry T."/>
            <person name="Stroehlein A.J."/>
            <person name="Ansell B.R."/>
            <person name="Breugelmans B."/>
            <person name="Hofmann A."/>
            <person name="Qu J."/>
            <person name="Dugan S."/>
            <person name="Lee S.L."/>
            <person name="Chao H."/>
            <person name="Dinh H."/>
            <person name="Han Y."/>
            <person name="Doddapaneni H.V."/>
            <person name="Worley K.C."/>
            <person name="Muzny D.M."/>
            <person name="Ioannidis P."/>
            <person name="Waterhouse R.M."/>
            <person name="Zdobnov E.M."/>
            <person name="James P.J."/>
            <person name="Bagnall N.H."/>
            <person name="Kotze A.C."/>
            <person name="Gibbs R.A."/>
            <person name="Richards S."/>
            <person name="Batterham P."/>
            <person name="Gasser R.B."/>
        </authorList>
    </citation>
    <scope>NUCLEOTIDE SEQUENCE [LARGE SCALE GENOMIC DNA]</scope>
    <source>
        <strain evidence="2 3">LS</strain>
        <tissue evidence="2">Full body</tissue>
    </source>
</reference>
<keyword evidence="1" id="KW-0812">Transmembrane</keyword>
<keyword evidence="1" id="KW-1133">Transmembrane helix</keyword>
<feature type="transmembrane region" description="Helical" evidence="1">
    <location>
        <begin position="126"/>
        <end position="155"/>
    </location>
</feature>
<feature type="transmembrane region" description="Helical" evidence="1">
    <location>
        <begin position="94"/>
        <end position="114"/>
    </location>
</feature>
<dbReference type="Proteomes" id="UP000037069">
    <property type="component" value="Unassembled WGS sequence"/>
</dbReference>
<evidence type="ECO:0000256" key="1">
    <source>
        <dbReference type="SAM" id="Phobius"/>
    </source>
</evidence>
<name>A0A0L0BWN3_LUCCU</name>
<evidence type="ECO:0000313" key="3">
    <source>
        <dbReference type="Proteomes" id="UP000037069"/>
    </source>
</evidence>
<dbReference type="EMBL" id="JRES01001238">
    <property type="protein sequence ID" value="KNC24421.1"/>
    <property type="molecule type" value="Genomic_DNA"/>
</dbReference>
<accession>A0A0L0BWN3</accession>
<keyword evidence="3" id="KW-1185">Reference proteome</keyword>
<organism evidence="2 3">
    <name type="scientific">Lucilia cuprina</name>
    <name type="common">Green bottle fly</name>
    <name type="synonym">Australian sheep blowfly</name>
    <dbReference type="NCBI Taxonomy" id="7375"/>
    <lineage>
        <taxon>Eukaryota</taxon>
        <taxon>Metazoa</taxon>
        <taxon>Ecdysozoa</taxon>
        <taxon>Arthropoda</taxon>
        <taxon>Hexapoda</taxon>
        <taxon>Insecta</taxon>
        <taxon>Pterygota</taxon>
        <taxon>Neoptera</taxon>
        <taxon>Endopterygota</taxon>
        <taxon>Diptera</taxon>
        <taxon>Brachycera</taxon>
        <taxon>Muscomorpha</taxon>
        <taxon>Oestroidea</taxon>
        <taxon>Calliphoridae</taxon>
        <taxon>Luciliinae</taxon>
        <taxon>Lucilia</taxon>
    </lineage>
</organism>
<evidence type="ECO:0000313" key="2">
    <source>
        <dbReference type="EMBL" id="KNC24421.1"/>
    </source>
</evidence>